<organism evidence="4">
    <name type="scientific">Salpingoeca rosetta (strain ATCC 50818 / BSB-021)</name>
    <dbReference type="NCBI Taxonomy" id="946362"/>
    <lineage>
        <taxon>Eukaryota</taxon>
        <taxon>Choanoflagellata</taxon>
        <taxon>Craspedida</taxon>
        <taxon>Salpingoecidae</taxon>
        <taxon>Salpingoeca</taxon>
    </lineage>
</organism>
<dbReference type="Pfam" id="PF00211">
    <property type="entry name" value="Guanylate_cyc"/>
    <property type="match status" value="1"/>
</dbReference>
<feature type="compositionally biased region" description="Acidic residues" evidence="1">
    <location>
        <begin position="122"/>
        <end position="141"/>
    </location>
</feature>
<reference evidence="3" key="1">
    <citation type="submission" date="2009-08" db="EMBL/GenBank/DDBJ databases">
        <title>Annotation of Salpingoeca rosetta.</title>
        <authorList>
            <consortium name="The Broad Institute Genome Sequencing Platform"/>
            <person name="Russ C."/>
            <person name="Cuomo C."/>
            <person name="Burger G."/>
            <person name="Gray M.W."/>
            <person name="Holland P.W.H."/>
            <person name="King N."/>
            <person name="Lang F.B.F."/>
            <person name="Roger A.J."/>
            <person name="Ruiz-Trillo I."/>
            <person name="Young S.K."/>
            <person name="Zeng Q."/>
            <person name="Gargeya S."/>
            <person name="Alvarado L."/>
            <person name="Berlin A."/>
            <person name="Chapman S.B."/>
            <person name="Chen Z."/>
            <person name="Freedman E."/>
            <person name="Gellesch M."/>
            <person name="Goldberg J."/>
            <person name="Griggs A."/>
            <person name="Gujja S."/>
            <person name="Heilman E."/>
            <person name="Heiman D."/>
            <person name="Howarth C."/>
            <person name="Mehta T."/>
            <person name="Neiman D."/>
            <person name="Pearson M."/>
            <person name="Roberts A."/>
            <person name="Saif S."/>
            <person name="Shea T."/>
            <person name="Shenoy N."/>
            <person name="Sisk P."/>
            <person name="Stolte C."/>
            <person name="Sykes S."/>
            <person name="White J."/>
            <person name="Yandava C."/>
            <person name="Haas B."/>
            <person name="Nusbaum C."/>
            <person name="Birren B."/>
        </authorList>
    </citation>
    <scope>NUCLEOTIDE SEQUENCE [LARGE SCALE GENOMIC DNA]</scope>
    <source>
        <strain evidence="3">ATCC 50818</strain>
    </source>
</reference>
<dbReference type="GeneID" id="16078930"/>
<gene>
    <name evidence="3" type="ORF">PTSG_00867</name>
</gene>
<dbReference type="AlphaFoldDB" id="F2TXQ1"/>
<feature type="region of interest" description="Disordered" evidence="1">
    <location>
        <begin position="73"/>
        <end position="174"/>
    </location>
</feature>
<dbReference type="KEGG" id="sre:PTSG_00867"/>
<dbReference type="RefSeq" id="XP_004998335.1">
    <property type="nucleotide sequence ID" value="XM_004998278.1"/>
</dbReference>
<feature type="compositionally biased region" description="Basic and acidic residues" evidence="1">
    <location>
        <begin position="235"/>
        <end position="252"/>
    </location>
</feature>
<dbReference type="SUPFAM" id="SSF55073">
    <property type="entry name" value="Nucleotide cyclase"/>
    <property type="match status" value="1"/>
</dbReference>
<dbReference type="PROSITE" id="PS50125">
    <property type="entry name" value="GUANYLATE_CYCLASE_2"/>
    <property type="match status" value="1"/>
</dbReference>
<feature type="compositionally biased region" description="Basic and acidic residues" evidence="1">
    <location>
        <begin position="93"/>
        <end position="108"/>
    </location>
</feature>
<dbReference type="PANTHER" id="PTHR47455">
    <property type="entry name" value="ADENYLYL CYCLASE BETA"/>
    <property type="match status" value="1"/>
</dbReference>
<proteinExistence type="predicted"/>
<dbReference type="EMBL" id="GL832956">
    <property type="protein sequence ID" value="EGD76160.1"/>
    <property type="molecule type" value="Genomic_DNA"/>
</dbReference>
<dbReference type="CDD" id="cd07302">
    <property type="entry name" value="CHD"/>
    <property type="match status" value="1"/>
</dbReference>
<protein>
    <recommendedName>
        <fullName evidence="2">Guanylate cyclase domain-containing protein</fullName>
    </recommendedName>
</protein>
<dbReference type="GO" id="GO:0009190">
    <property type="term" value="P:cyclic nucleotide biosynthetic process"/>
    <property type="evidence" value="ECO:0007669"/>
    <property type="project" value="InterPro"/>
</dbReference>
<evidence type="ECO:0000313" key="4">
    <source>
        <dbReference type="Proteomes" id="UP000007799"/>
    </source>
</evidence>
<evidence type="ECO:0000256" key="1">
    <source>
        <dbReference type="SAM" id="MobiDB-lite"/>
    </source>
</evidence>
<feature type="region of interest" description="Disordered" evidence="1">
    <location>
        <begin position="1"/>
        <end position="25"/>
    </location>
</feature>
<dbReference type="InterPro" id="IPR029787">
    <property type="entry name" value="Nucleotide_cyclase"/>
</dbReference>
<accession>F2TXQ1</accession>
<feature type="region of interest" description="Disordered" evidence="1">
    <location>
        <begin position="208"/>
        <end position="252"/>
    </location>
</feature>
<dbReference type="PANTHER" id="PTHR47455:SF1">
    <property type="entry name" value="GUANYLATE CYCLASE DOMAIN-CONTAINING PROTEIN"/>
    <property type="match status" value="1"/>
</dbReference>
<feature type="compositionally biased region" description="Polar residues" evidence="1">
    <location>
        <begin position="79"/>
        <end position="92"/>
    </location>
</feature>
<evidence type="ECO:0000259" key="2">
    <source>
        <dbReference type="PROSITE" id="PS50125"/>
    </source>
</evidence>
<feature type="domain" description="Guanylate cyclase" evidence="2">
    <location>
        <begin position="310"/>
        <end position="459"/>
    </location>
</feature>
<dbReference type="InParanoid" id="F2TXQ1"/>
<dbReference type="Proteomes" id="UP000007799">
    <property type="component" value="Unassembled WGS sequence"/>
</dbReference>
<name>F2TXQ1_SALR5</name>
<keyword evidence="4" id="KW-1185">Reference proteome</keyword>
<evidence type="ECO:0000313" key="3">
    <source>
        <dbReference type="EMBL" id="EGD76160.1"/>
    </source>
</evidence>
<dbReference type="OrthoDB" id="194468at2759"/>
<dbReference type="Gene3D" id="3.30.70.1230">
    <property type="entry name" value="Nucleotide cyclase"/>
    <property type="match status" value="1"/>
</dbReference>
<dbReference type="GO" id="GO:0035556">
    <property type="term" value="P:intracellular signal transduction"/>
    <property type="evidence" value="ECO:0007669"/>
    <property type="project" value="InterPro"/>
</dbReference>
<sequence>MTPRRRSSGLRRSNAVDALNTPDDAFSFHPTQIKDMPHMFTQAMAGTPLLMGGSHVHARDESYQFQHDHSIDQHPYQLSGDNINHLNHSNHNQHVESDSGSDETREDSSGDDSDESASQGRDEEDDSLEDGEQEQEQEEEEKAWRPPARVRRRSSHVFSTSSSEGPHSQFEEEAVIPPTRVETWTAAGVARLGPRPLRFRSELVRHDSHDDGDENVLFGGHLPTPRSRSGSVTTRPDRTRELSQEEKDARRERTRANFRRIVDRVRFANKVFFTGAPPYHRFVPRMLYRFLSEHLDTHTPFENGTVEHGAVLFADCSGFTKLTSQLAKKGKDGAEQLCDIFKDFFQLIIDIAHKYKGDVIKFAGDAVTIVWFKDDVAPTRDMHAGLTLCARHAAICALKMLESCPYVAIDDPDPAKRVELNLHIGLGAGSFTSMQVGGVFDSWEYVLAGPPLTQISISEPAAMSGQVVASPEVVDLLGTFAEFTQPDVVPLVPAVHKGEETSPADVAIVAVSVVGQLHAP</sequence>
<dbReference type="InterPro" id="IPR001054">
    <property type="entry name" value="A/G_cyclase"/>
</dbReference>